<gene>
    <name evidence="1" type="ORF">PILCRDRAFT_23271</name>
</gene>
<dbReference type="InParanoid" id="A0A0C3FZ54"/>
<keyword evidence="2" id="KW-1185">Reference proteome</keyword>
<dbReference type="STRING" id="765440.A0A0C3FZ54"/>
<feature type="non-terminal residue" evidence="1">
    <location>
        <position position="199"/>
    </location>
</feature>
<evidence type="ECO:0000313" key="1">
    <source>
        <dbReference type="EMBL" id="KIM85044.1"/>
    </source>
</evidence>
<protein>
    <submittedName>
        <fullName evidence="1">Uncharacterized protein</fullName>
    </submittedName>
</protein>
<sequence>LLRKSDLYGYPIPGSNDRLITTLFADDTTVYLDKRDNYEMLLSLLNLWCRASGARFNVNKTEIIPIGTAHFRNELLETRRTTPESASFSDNIHIAKEKEPVRMLGGWIGNGIDEEAIWSKNLDKIQAIFDRWDQRHPTLISRRLIVNMFAGGITQYLTTVQGMPKEIETRLQQMINSLVWDGNRASINLDTMSTPVEDG</sequence>
<dbReference type="EMBL" id="KN832986">
    <property type="protein sequence ID" value="KIM85044.1"/>
    <property type="molecule type" value="Genomic_DNA"/>
</dbReference>
<reference evidence="1 2" key="1">
    <citation type="submission" date="2014-04" db="EMBL/GenBank/DDBJ databases">
        <authorList>
            <consortium name="DOE Joint Genome Institute"/>
            <person name="Kuo A."/>
            <person name="Tarkka M."/>
            <person name="Buscot F."/>
            <person name="Kohler A."/>
            <person name="Nagy L.G."/>
            <person name="Floudas D."/>
            <person name="Copeland A."/>
            <person name="Barry K.W."/>
            <person name="Cichocki N."/>
            <person name="Veneault-Fourrey C."/>
            <person name="LaButti K."/>
            <person name="Lindquist E.A."/>
            <person name="Lipzen A."/>
            <person name="Lundell T."/>
            <person name="Morin E."/>
            <person name="Murat C."/>
            <person name="Sun H."/>
            <person name="Tunlid A."/>
            <person name="Henrissat B."/>
            <person name="Grigoriev I.V."/>
            <person name="Hibbett D.S."/>
            <person name="Martin F."/>
            <person name="Nordberg H.P."/>
            <person name="Cantor M.N."/>
            <person name="Hua S.X."/>
        </authorList>
    </citation>
    <scope>NUCLEOTIDE SEQUENCE [LARGE SCALE GENOMIC DNA]</scope>
    <source>
        <strain evidence="1 2">F 1598</strain>
    </source>
</reference>
<accession>A0A0C3FZ54</accession>
<organism evidence="1 2">
    <name type="scientific">Piloderma croceum (strain F 1598)</name>
    <dbReference type="NCBI Taxonomy" id="765440"/>
    <lineage>
        <taxon>Eukaryota</taxon>
        <taxon>Fungi</taxon>
        <taxon>Dikarya</taxon>
        <taxon>Basidiomycota</taxon>
        <taxon>Agaricomycotina</taxon>
        <taxon>Agaricomycetes</taxon>
        <taxon>Agaricomycetidae</taxon>
        <taxon>Atheliales</taxon>
        <taxon>Atheliaceae</taxon>
        <taxon>Piloderma</taxon>
    </lineage>
</organism>
<feature type="non-terminal residue" evidence="1">
    <location>
        <position position="1"/>
    </location>
</feature>
<evidence type="ECO:0000313" key="2">
    <source>
        <dbReference type="Proteomes" id="UP000054166"/>
    </source>
</evidence>
<proteinExistence type="predicted"/>
<dbReference type="OrthoDB" id="2205812at2759"/>
<dbReference type="Proteomes" id="UP000054166">
    <property type="component" value="Unassembled WGS sequence"/>
</dbReference>
<dbReference type="AlphaFoldDB" id="A0A0C3FZ54"/>
<reference evidence="2" key="2">
    <citation type="submission" date="2015-01" db="EMBL/GenBank/DDBJ databases">
        <title>Evolutionary Origins and Diversification of the Mycorrhizal Mutualists.</title>
        <authorList>
            <consortium name="DOE Joint Genome Institute"/>
            <consortium name="Mycorrhizal Genomics Consortium"/>
            <person name="Kohler A."/>
            <person name="Kuo A."/>
            <person name="Nagy L.G."/>
            <person name="Floudas D."/>
            <person name="Copeland A."/>
            <person name="Barry K.W."/>
            <person name="Cichocki N."/>
            <person name="Veneault-Fourrey C."/>
            <person name="LaButti K."/>
            <person name="Lindquist E.A."/>
            <person name="Lipzen A."/>
            <person name="Lundell T."/>
            <person name="Morin E."/>
            <person name="Murat C."/>
            <person name="Riley R."/>
            <person name="Ohm R."/>
            <person name="Sun H."/>
            <person name="Tunlid A."/>
            <person name="Henrissat B."/>
            <person name="Grigoriev I.V."/>
            <person name="Hibbett D.S."/>
            <person name="Martin F."/>
        </authorList>
    </citation>
    <scope>NUCLEOTIDE SEQUENCE [LARGE SCALE GENOMIC DNA]</scope>
    <source>
        <strain evidence="2">F 1598</strain>
    </source>
</reference>
<name>A0A0C3FZ54_PILCF</name>
<dbReference type="HOGENOM" id="CLU_077575_1_0_1"/>